<dbReference type="PANTHER" id="PTHR30038:SF0">
    <property type="entry name" value="TUNGSTEN-CONTAINING ALDEHYDE FERREDOXIN OXIDOREDUCTASE"/>
    <property type="match status" value="1"/>
</dbReference>
<evidence type="ECO:0000256" key="8">
    <source>
        <dbReference type="ARBA" id="ARBA00049934"/>
    </source>
</evidence>
<feature type="domain" description="Aldehyde ferredoxin oxidoreductase N-terminal" evidence="9">
    <location>
        <begin position="6"/>
        <end position="204"/>
    </location>
</feature>
<dbReference type="SUPFAM" id="SSF48310">
    <property type="entry name" value="Aldehyde ferredoxin oxidoreductase, C-terminal domains"/>
    <property type="match status" value="1"/>
</dbReference>
<dbReference type="Gene3D" id="1.10.599.10">
    <property type="entry name" value="Aldehyde Ferredoxin Oxidoreductase Protein, subunit A, domain 3"/>
    <property type="match status" value="1"/>
</dbReference>
<dbReference type="EMBL" id="AP012051">
    <property type="protein sequence ID" value="BAL81057.1"/>
    <property type="molecule type" value="Genomic_DNA"/>
</dbReference>
<dbReference type="InterPro" id="IPR036021">
    <property type="entry name" value="Tungsten_al_ferr_oxy-like_C"/>
</dbReference>
<evidence type="ECO:0000256" key="2">
    <source>
        <dbReference type="ARBA" id="ARBA00011032"/>
    </source>
</evidence>
<sequence length="628" mass="69189">MHGVFGKYLEVDLTKGSYEVKNLPEEILLKYLGGLGLATRLLFDYTDPHVDPLSEGNVLIVASGLLVGTGLPTASKTALTFKSPLTNGFGRSVAGAYLGVALKKAGFDALVIKGKSSRPVYLLIDDDKVEIRDATNLWGKDAIETQEILKNEHSGVNTCAIGYSGEMLSKIAGIDFEERQAARAGGGAVMGSKLLKAIAIKGTKEIPVASNEKLKEAIKKWNGKIIGSEVAKLDMAYGSGEFYEWVNKEIGVFPVKNWQQSYFEDSFKAHPDGKSHLDPYYWSPIYTEKLHPCPNCNKPCGRHIVIKEGKYAGLRVEGVEYELLYSLGGVLGIEDIEVTAKLNSICDRAGLDGISAGVTLAWAMEAYEKGLLTKEDTDGLDLRFGNGDAAVQAMEKLARREGKLGELLFNGVKEASQKLGKGSDKFALEVKGLEPPAYDVRGLKGMALAIAVSVRGACHLTGGIYAPELTGKFWRLSNVDRLSTNWKGYEVKTGEDFMTVYDTIGMCKFSRSLFWLEDEIREGIEAVTGVKFGVDWLMTIGERIYNLQKLFNIREGFGRKDDYLPYRVTHEPISNGVSKGHYVNEEELQKMLDEYYMARGWSKDGIPTKMHLKRLGLDKESEDYGAPI</sequence>
<protein>
    <submittedName>
        <fullName evidence="10">Tungsten-containing aldehyde ferredoxin oxidoreductase</fullName>
        <ecNumber evidence="10">1.2.7.5</ecNumber>
    </submittedName>
</protein>
<dbReference type="InterPro" id="IPR051919">
    <property type="entry name" value="W-dependent_AOR"/>
</dbReference>
<dbReference type="InterPro" id="IPR013984">
    <property type="entry name" value="Ald_Fedxn_OxRdtase_dom2"/>
</dbReference>
<evidence type="ECO:0000313" key="11">
    <source>
        <dbReference type="Proteomes" id="UP000004793"/>
    </source>
</evidence>
<evidence type="ECO:0000256" key="4">
    <source>
        <dbReference type="ARBA" id="ARBA00022723"/>
    </source>
</evidence>
<dbReference type="Proteomes" id="UP000004793">
    <property type="component" value="Chromosome"/>
</dbReference>
<evidence type="ECO:0000256" key="7">
    <source>
        <dbReference type="ARBA" id="ARBA00023014"/>
    </source>
</evidence>
<dbReference type="AlphaFoldDB" id="A0A7U6GEX4"/>
<comment type="cofactor">
    <cofactor evidence="1">
        <name>[4Fe-4S] cluster</name>
        <dbReference type="ChEBI" id="CHEBI:49883"/>
    </cofactor>
</comment>
<keyword evidence="6" id="KW-0408">Iron</keyword>
<evidence type="ECO:0000256" key="6">
    <source>
        <dbReference type="ARBA" id="ARBA00023004"/>
    </source>
</evidence>
<comment type="cofactor">
    <cofactor evidence="8">
        <name>tungstopterin</name>
        <dbReference type="ChEBI" id="CHEBI:30402"/>
    </cofactor>
</comment>
<dbReference type="InterPro" id="IPR001203">
    <property type="entry name" value="OxRdtase_Ald_Fedxn_C"/>
</dbReference>
<keyword evidence="7" id="KW-0411">Iron-sulfur</keyword>
<dbReference type="GO" id="GO:0009055">
    <property type="term" value="F:electron transfer activity"/>
    <property type="evidence" value="ECO:0007669"/>
    <property type="project" value="InterPro"/>
</dbReference>
<keyword evidence="5 10" id="KW-0560">Oxidoreductase</keyword>
<proteinExistence type="inferred from homology"/>
<evidence type="ECO:0000256" key="3">
    <source>
        <dbReference type="ARBA" id="ARBA00022485"/>
    </source>
</evidence>
<dbReference type="Pfam" id="PF02730">
    <property type="entry name" value="AFOR_N"/>
    <property type="match status" value="1"/>
</dbReference>
<dbReference type="InterPro" id="IPR013985">
    <property type="entry name" value="Ald_Fedxn_OxRdtase_dom3"/>
</dbReference>
<dbReference type="EC" id="1.2.7.5" evidence="10"/>
<dbReference type="InterPro" id="IPR013983">
    <property type="entry name" value="Ald_Fedxn_OxRdtase_N"/>
</dbReference>
<dbReference type="InterPro" id="IPR036503">
    <property type="entry name" value="Ald_Fedxn_OxRdtase_N_sf"/>
</dbReference>
<dbReference type="OrthoDB" id="9763894at2"/>
<evidence type="ECO:0000256" key="1">
    <source>
        <dbReference type="ARBA" id="ARBA00001966"/>
    </source>
</evidence>
<reference evidence="10 11" key="1">
    <citation type="submission" date="2011-01" db="EMBL/GenBank/DDBJ databases">
        <title>Whole genome sequence of Caldisericum exile AZM16c01.</title>
        <authorList>
            <person name="Narita-Yamada S."/>
            <person name="Kawakoshi A."/>
            <person name="Nakamura S."/>
            <person name="Sasagawa M."/>
            <person name="Fukada J."/>
            <person name="Sekine M."/>
            <person name="Kato Y."/>
            <person name="Fukai R."/>
            <person name="Sasaki K."/>
            <person name="Hanamaki A."/>
            <person name="Narita H."/>
            <person name="Konno Y."/>
            <person name="Mori K."/>
            <person name="Yamazaki S."/>
            <person name="Suzuki K."/>
            <person name="Fujita N."/>
        </authorList>
    </citation>
    <scope>NUCLEOTIDE SEQUENCE [LARGE SCALE GENOMIC DNA]</scope>
    <source>
        <strain evidence="11">DSM 21853 / NBRC 104410 / AZM16c01</strain>
    </source>
</reference>
<accession>A0A7U6GEX4</accession>
<keyword evidence="4" id="KW-0479">Metal-binding</keyword>
<comment type="similarity">
    <text evidence="2">Belongs to the AOR/FOR family.</text>
</comment>
<dbReference type="Gene3D" id="3.60.9.10">
    <property type="entry name" value="Aldehyde ferredoxin oxidoreductase, N-terminal domain"/>
    <property type="match status" value="1"/>
</dbReference>
<dbReference type="RefSeq" id="WP_014453459.1">
    <property type="nucleotide sequence ID" value="NC_017096.1"/>
</dbReference>
<dbReference type="Pfam" id="PF01314">
    <property type="entry name" value="AFOR_C"/>
    <property type="match status" value="1"/>
</dbReference>
<name>A0A7U6GEX4_CALEA</name>
<organism evidence="10 11">
    <name type="scientific">Caldisericum exile (strain DSM 21853 / NBRC 104410 / AZM16c01)</name>
    <dbReference type="NCBI Taxonomy" id="511051"/>
    <lineage>
        <taxon>Bacteria</taxon>
        <taxon>Pseudomonadati</taxon>
        <taxon>Caldisericota/Cryosericota group</taxon>
        <taxon>Caldisericota</taxon>
        <taxon>Caldisericia</taxon>
        <taxon>Caldisericales</taxon>
        <taxon>Caldisericaceae</taxon>
        <taxon>Caldisericum</taxon>
    </lineage>
</organism>
<dbReference type="GO" id="GO:0033726">
    <property type="term" value="F:aldehyde ferredoxin oxidoreductase activity"/>
    <property type="evidence" value="ECO:0007669"/>
    <property type="project" value="UniProtKB-EC"/>
</dbReference>
<dbReference type="Gene3D" id="1.10.569.10">
    <property type="entry name" value="Aldehyde Ferredoxin Oxidoreductase Protein, subunit A, domain 2"/>
    <property type="match status" value="1"/>
</dbReference>
<evidence type="ECO:0000313" key="10">
    <source>
        <dbReference type="EMBL" id="BAL81057.1"/>
    </source>
</evidence>
<dbReference type="KEGG" id="cex:CSE_09310"/>
<evidence type="ECO:0000259" key="9">
    <source>
        <dbReference type="SMART" id="SM00790"/>
    </source>
</evidence>
<dbReference type="SUPFAM" id="SSF56228">
    <property type="entry name" value="Aldehyde ferredoxin oxidoreductase, N-terminal domain"/>
    <property type="match status" value="1"/>
</dbReference>
<keyword evidence="3" id="KW-0004">4Fe-4S</keyword>
<evidence type="ECO:0000256" key="5">
    <source>
        <dbReference type="ARBA" id="ARBA00023002"/>
    </source>
</evidence>
<dbReference type="PANTHER" id="PTHR30038">
    <property type="entry name" value="ALDEHYDE FERREDOXIN OXIDOREDUCTASE"/>
    <property type="match status" value="1"/>
</dbReference>
<gene>
    <name evidence="10" type="primary">aor</name>
    <name evidence="10" type="ordered locus">CSE_09310</name>
</gene>
<keyword evidence="11" id="KW-1185">Reference proteome</keyword>
<dbReference type="GO" id="GO:0046872">
    <property type="term" value="F:metal ion binding"/>
    <property type="evidence" value="ECO:0007669"/>
    <property type="project" value="UniProtKB-KW"/>
</dbReference>
<dbReference type="GO" id="GO:0051539">
    <property type="term" value="F:4 iron, 4 sulfur cluster binding"/>
    <property type="evidence" value="ECO:0007669"/>
    <property type="project" value="UniProtKB-KW"/>
</dbReference>
<dbReference type="SMART" id="SM00790">
    <property type="entry name" value="AFOR_N"/>
    <property type="match status" value="1"/>
</dbReference>